<feature type="domain" description="Amino acid transporter transmembrane" evidence="10">
    <location>
        <begin position="196"/>
        <end position="429"/>
    </location>
</feature>
<protein>
    <recommendedName>
        <fullName evidence="10">Amino acid transporter transmembrane domain-containing protein</fullName>
    </recommendedName>
</protein>
<evidence type="ECO:0000313" key="12">
    <source>
        <dbReference type="Proteomes" id="UP001154282"/>
    </source>
</evidence>
<dbReference type="InterPro" id="IPR036188">
    <property type="entry name" value="FAD/NAD-bd_sf"/>
</dbReference>
<dbReference type="Pfam" id="PF01490">
    <property type="entry name" value="Aa_trans"/>
    <property type="match status" value="2"/>
</dbReference>
<dbReference type="PANTHER" id="PTHR45934:SF20">
    <property type="entry name" value="MONOOXYGENASE 2-RELATED"/>
    <property type="match status" value="1"/>
</dbReference>
<name>A0AAV0QU34_9ROSI</name>
<evidence type="ECO:0000256" key="2">
    <source>
        <dbReference type="ARBA" id="ARBA00022448"/>
    </source>
</evidence>
<feature type="transmembrane region" description="Helical" evidence="9">
    <location>
        <begin position="232"/>
        <end position="254"/>
    </location>
</feature>
<keyword evidence="8 9" id="KW-0472">Membrane</keyword>
<dbReference type="GO" id="GO:0016020">
    <property type="term" value="C:membrane"/>
    <property type="evidence" value="ECO:0007669"/>
    <property type="project" value="UniProtKB-SubCell"/>
</dbReference>
<evidence type="ECO:0000313" key="11">
    <source>
        <dbReference type="EMBL" id="CAI0547632.1"/>
    </source>
</evidence>
<organism evidence="11 12">
    <name type="scientific">Linum tenue</name>
    <dbReference type="NCBI Taxonomy" id="586396"/>
    <lineage>
        <taxon>Eukaryota</taxon>
        <taxon>Viridiplantae</taxon>
        <taxon>Streptophyta</taxon>
        <taxon>Embryophyta</taxon>
        <taxon>Tracheophyta</taxon>
        <taxon>Spermatophyta</taxon>
        <taxon>Magnoliopsida</taxon>
        <taxon>eudicotyledons</taxon>
        <taxon>Gunneridae</taxon>
        <taxon>Pentapetalae</taxon>
        <taxon>rosids</taxon>
        <taxon>fabids</taxon>
        <taxon>Malpighiales</taxon>
        <taxon>Linaceae</taxon>
        <taxon>Linum</taxon>
    </lineage>
</organism>
<evidence type="ECO:0000256" key="5">
    <source>
        <dbReference type="ARBA" id="ARBA00022989"/>
    </source>
</evidence>
<dbReference type="InterPro" id="IPR013057">
    <property type="entry name" value="AA_transpt_TM"/>
</dbReference>
<evidence type="ECO:0000259" key="10">
    <source>
        <dbReference type="Pfam" id="PF01490"/>
    </source>
</evidence>
<evidence type="ECO:0000256" key="3">
    <source>
        <dbReference type="ARBA" id="ARBA00022692"/>
    </source>
</evidence>
<feature type="transmembrane region" description="Helical" evidence="9">
    <location>
        <begin position="517"/>
        <end position="539"/>
    </location>
</feature>
<sequence>MDEEENGVDGIDDAAWLGIRSLVLESAPSLRVTGFALATWTNAWRALDALGLGDALRQQHKLIDGVVLASTITERTNAEVPFSGNGHEARCVQRKLLLEAMENELPEGTISKAAFTGRSAVRSVAIFPQGHEFVSKFLLFVGKGFRAGCIACDDKTLYWFFIDKEVETVIVGNYVQMESEGKVRDVKSRVSNFLWHGGSVYDAWFSCASNQVAQVLLTLPYSFSQLGMLSGIMFQLFYGLLGSWTAYLISVLYVEYRTRKEREKKADFRNHVIQRFEVLDGLLGKHWRNVGLAFNCTFLLFGSVIQLIACASNIYYINDNLDKRTWTYIFGACCATTVFIPSFHNYRIWSFLGLVMTTYTAWYLTIASILHGPMEGVKHSGPTKMVLYFTGATNILYTFGGHAVTVEIMHAMWKPQKFKSIYLLATLYVLSSDTHTPFCLRRLLGLRRRPSQPLQRLLPSPQIPVQGHGRRSHAHPPAIGLHECKSMCKRAAARLPVVIPIWFLAIIFPFFGPINSAVGSVLVSFTVYIIPALAHIFTFKSAAARE</sequence>
<feature type="domain" description="Amino acid transporter transmembrane" evidence="10">
    <location>
        <begin position="473"/>
        <end position="542"/>
    </location>
</feature>
<evidence type="ECO:0000256" key="7">
    <source>
        <dbReference type="ARBA" id="ARBA00023033"/>
    </source>
</evidence>
<keyword evidence="2" id="KW-0813">Transport</keyword>
<evidence type="ECO:0000256" key="9">
    <source>
        <dbReference type="SAM" id="Phobius"/>
    </source>
</evidence>
<comment type="caution">
    <text evidence="11">The sequence shown here is derived from an EMBL/GenBank/DDBJ whole genome shotgun (WGS) entry which is preliminary data.</text>
</comment>
<dbReference type="EMBL" id="CAMGYJ010000010">
    <property type="protein sequence ID" value="CAI0547632.1"/>
    <property type="molecule type" value="Genomic_DNA"/>
</dbReference>
<keyword evidence="4" id="KW-0029">Amino-acid transport</keyword>
<keyword evidence="12" id="KW-1185">Reference proteome</keyword>
<dbReference type="Proteomes" id="UP001154282">
    <property type="component" value="Unassembled WGS sequence"/>
</dbReference>
<feature type="transmembrane region" description="Helical" evidence="9">
    <location>
        <begin position="491"/>
        <end position="511"/>
    </location>
</feature>
<feature type="non-terminal residue" evidence="11">
    <location>
        <position position="546"/>
    </location>
</feature>
<evidence type="ECO:0000256" key="4">
    <source>
        <dbReference type="ARBA" id="ARBA00022970"/>
    </source>
</evidence>
<feature type="transmembrane region" description="Helical" evidence="9">
    <location>
        <begin position="326"/>
        <end position="344"/>
    </location>
</feature>
<reference evidence="11" key="1">
    <citation type="submission" date="2022-08" db="EMBL/GenBank/DDBJ databases">
        <authorList>
            <person name="Gutierrez-Valencia J."/>
        </authorList>
    </citation>
    <scope>NUCLEOTIDE SEQUENCE</scope>
</reference>
<feature type="transmembrane region" description="Helical" evidence="9">
    <location>
        <begin position="386"/>
        <end position="409"/>
    </location>
</feature>
<proteinExistence type="predicted"/>
<gene>
    <name evidence="11" type="ORF">LITE_LOCUS44451</name>
</gene>
<dbReference type="InterPro" id="IPR044560">
    <property type="entry name" value="MOase"/>
</dbReference>
<dbReference type="GO" id="GO:0004497">
    <property type="term" value="F:monooxygenase activity"/>
    <property type="evidence" value="ECO:0007669"/>
    <property type="project" value="UniProtKB-KW"/>
</dbReference>
<comment type="subcellular location">
    <subcellularLocation>
        <location evidence="1">Membrane</location>
    </subcellularLocation>
</comment>
<dbReference type="GO" id="GO:0006865">
    <property type="term" value="P:amino acid transport"/>
    <property type="evidence" value="ECO:0007669"/>
    <property type="project" value="UniProtKB-KW"/>
</dbReference>
<evidence type="ECO:0000256" key="6">
    <source>
        <dbReference type="ARBA" id="ARBA00023002"/>
    </source>
</evidence>
<evidence type="ECO:0000256" key="8">
    <source>
        <dbReference type="ARBA" id="ARBA00023136"/>
    </source>
</evidence>
<keyword evidence="3 9" id="KW-0812">Transmembrane</keyword>
<keyword evidence="6" id="KW-0560">Oxidoreductase</keyword>
<dbReference type="SUPFAM" id="SSF51905">
    <property type="entry name" value="FAD/NAD(P)-binding domain"/>
    <property type="match status" value="1"/>
</dbReference>
<dbReference type="Gene3D" id="3.30.9.30">
    <property type="match status" value="1"/>
</dbReference>
<feature type="transmembrane region" description="Helical" evidence="9">
    <location>
        <begin position="292"/>
        <end position="314"/>
    </location>
</feature>
<dbReference type="PANTHER" id="PTHR45934">
    <property type="entry name" value="FAD/NAD(P)-BINDING OXIDOREDUCTASE FAMILY PROTEIN"/>
    <property type="match status" value="1"/>
</dbReference>
<keyword evidence="7" id="KW-0503">Monooxygenase</keyword>
<dbReference type="AlphaFoldDB" id="A0AAV0QU34"/>
<evidence type="ECO:0000256" key="1">
    <source>
        <dbReference type="ARBA" id="ARBA00004370"/>
    </source>
</evidence>
<keyword evidence="5 9" id="KW-1133">Transmembrane helix</keyword>
<feature type="transmembrane region" description="Helical" evidence="9">
    <location>
        <begin position="351"/>
        <end position="374"/>
    </location>
</feature>
<accession>A0AAV0QU34</accession>